<evidence type="ECO:0000313" key="3">
    <source>
        <dbReference type="Proteomes" id="UP001238603"/>
    </source>
</evidence>
<comment type="caution">
    <text evidence="2">The sequence shown here is derived from an EMBL/GenBank/DDBJ whole genome shotgun (WGS) entry which is preliminary data.</text>
</comment>
<accession>A0ABT7LNL6</accession>
<dbReference type="Pfam" id="PF13223">
    <property type="entry name" value="DUF4031"/>
    <property type="match status" value="1"/>
</dbReference>
<evidence type="ECO:0000313" key="2">
    <source>
        <dbReference type="EMBL" id="MDL5034456.1"/>
    </source>
</evidence>
<dbReference type="EMBL" id="JASVDS010000008">
    <property type="protein sequence ID" value="MDL5034456.1"/>
    <property type="molecule type" value="Genomic_DNA"/>
</dbReference>
<protein>
    <submittedName>
        <fullName evidence="2">DUF4031 domain-containing protein</fullName>
    </submittedName>
</protein>
<proteinExistence type="predicted"/>
<reference evidence="2 3" key="1">
    <citation type="submission" date="2023-06" db="EMBL/GenBank/DDBJ databases">
        <title>Pelomonas sp. APW6 16S ribosomal RNA gene genome sequencing and assembly.</title>
        <authorList>
            <person name="Woo H."/>
        </authorList>
    </citation>
    <scope>NUCLEOTIDE SEQUENCE [LARGE SCALE GENOMIC DNA]</scope>
    <source>
        <strain evidence="2 3">APW6</strain>
    </source>
</reference>
<feature type="domain" description="DUF4031" evidence="1">
    <location>
        <begin position="16"/>
        <end position="98"/>
    </location>
</feature>
<dbReference type="RefSeq" id="WP_285984531.1">
    <property type="nucleotide sequence ID" value="NZ_JASVDS010000008.1"/>
</dbReference>
<gene>
    <name evidence="2" type="ORF">QRD43_21310</name>
</gene>
<evidence type="ECO:0000259" key="1">
    <source>
        <dbReference type="Pfam" id="PF13223"/>
    </source>
</evidence>
<dbReference type="Proteomes" id="UP001238603">
    <property type="component" value="Unassembled WGS sequence"/>
</dbReference>
<organism evidence="2 3">
    <name type="scientific">Roseateles subflavus</name>
    <dbReference type="NCBI Taxonomy" id="3053353"/>
    <lineage>
        <taxon>Bacteria</taxon>
        <taxon>Pseudomonadati</taxon>
        <taxon>Pseudomonadota</taxon>
        <taxon>Betaproteobacteria</taxon>
        <taxon>Burkholderiales</taxon>
        <taxon>Sphaerotilaceae</taxon>
        <taxon>Roseateles</taxon>
    </lineage>
</organism>
<name>A0ABT7LNL6_9BURK</name>
<keyword evidence="3" id="KW-1185">Reference proteome</keyword>
<sequence>MNATITTWRRCTEMAVYVDDMYLEPMGAFGRMKMSHLIADTDEELHAMADRIGVSRRWHQAPPKCSHSHYDIAMSKRQEAIKAGAIPISLRQCSAMATRCRVKGHLGKPEDALDWLRSWREARAAARAAAVSEVSSEPQPGN</sequence>
<dbReference type="InterPro" id="IPR025109">
    <property type="entry name" value="DUF4031"/>
</dbReference>